<proteinExistence type="predicted"/>
<organism evidence="7 8">
    <name type="scientific">Zingiber officinale</name>
    <name type="common">Ginger</name>
    <name type="synonym">Amomum zingiber</name>
    <dbReference type="NCBI Taxonomy" id="94328"/>
    <lineage>
        <taxon>Eukaryota</taxon>
        <taxon>Viridiplantae</taxon>
        <taxon>Streptophyta</taxon>
        <taxon>Embryophyta</taxon>
        <taxon>Tracheophyta</taxon>
        <taxon>Spermatophyta</taxon>
        <taxon>Magnoliopsida</taxon>
        <taxon>Liliopsida</taxon>
        <taxon>Zingiberales</taxon>
        <taxon>Zingiberaceae</taxon>
        <taxon>Zingiber</taxon>
    </lineage>
</organism>
<name>A0A8J5GL22_ZINOF</name>
<dbReference type="AlphaFoldDB" id="A0A8J5GL22"/>
<reference evidence="7 8" key="1">
    <citation type="submission" date="2020-08" db="EMBL/GenBank/DDBJ databases">
        <title>Plant Genome Project.</title>
        <authorList>
            <person name="Zhang R.-G."/>
        </authorList>
    </citation>
    <scope>NUCLEOTIDE SEQUENCE [LARGE SCALE GENOMIC DNA]</scope>
    <source>
        <tissue evidence="7">Rhizome</tissue>
    </source>
</reference>
<keyword evidence="2 5" id="KW-0812">Transmembrane</keyword>
<evidence type="ECO:0000313" key="7">
    <source>
        <dbReference type="EMBL" id="KAG6503488.1"/>
    </source>
</evidence>
<comment type="caution">
    <text evidence="7">The sequence shown here is derived from an EMBL/GenBank/DDBJ whole genome shotgun (WGS) entry which is preliminary data.</text>
</comment>
<dbReference type="Proteomes" id="UP000734854">
    <property type="component" value="Unassembled WGS sequence"/>
</dbReference>
<dbReference type="EMBL" id="JACMSC010000010">
    <property type="protein sequence ID" value="KAG6503488.1"/>
    <property type="molecule type" value="Genomic_DNA"/>
</dbReference>
<keyword evidence="4 5" id="KW-0472">Membrane</keyword>
<protein>
    <recommendedName>
        <fullName evidence="6">Late embryogenesis abundant protein LEA-2 subgroup domain-containing protein</fullName>
    </recommendedName>
</protein>
<dbReference type="GO" id="GO:0005886">
    <property type="term" value="C:plasma membrane"/>
    <property type="evidence" value="ECO:0007669"/>
    <property type="project" value="TreeGrafter"/>
</dbReference>
<dbReference type="InterPro" id="IPR004864">
    <property type="entry name" value="LEA_2"/>
</dbReference>
<sequence length="276" mass="30995">MLRLRFKSTDPIPERHWSRRELLTLICSSAAMAERVYPSQPPPETPRSSVSSAEAILPVRKPFPEPETHVIHVPDGTVEVAKPRKWRRRCCLCLLCSGAFVFVLAVTVGILFLAFRPRIPRYTIDGVSVSSFDLSAFTVDPVFAVTVVADNRRNKRVGVYYRDGSEITAVYDGLTLCEGSWPTFYHPPRNETRFATELRGSGIRLTAAMQSALVAAQRQGKVPLEVNVSVPVRIKFGAIRSWTIKVRVRCEVTLDGLRENAVVIDRRCRVKVKIFG</sequence>
<keyword evidence="8" id="KW-1185">Reference proteome</keyword>
<evidence type="ECO:0000256" key="2">
    <source>
        <dbReference type="ARBA" id="ARBA00022692"/>
    </source>
</evidence>
<evidence type="ECO:0000256" key="1">
    <source>
        <dbReference type="ARBA" id="ARBA00004167"/>
    </source>
</evidence>
<dbReference type="Pfam" id="PF03168">
    <property type="entry name" value="LEA_2"/>
    <property type="match status" value="1"/>
</dbReference>
<evidence type="ECO:0000256" key="5">
    <source>
        <dbReference type="SAM" id="Phobius"/>
    </source>
</evidence>
<feature type="domain" description="Late embryogenesis abundant protein LEA-2 subgroup" evidence="6">
    <location>
        <begin position="153"/>
        <end position="250"/>
    </location>
</feature>
<evidence type="ECO:0000256" key="4">
    <source>
        <dbReference type="ARBA" id="ARBA00023136"/>
    </source>
</evidence>
<keyword evidence="3 5" id="KW-1133">Transmembrane helix</keyword>
<evidence type="ECO:0000259" key="6">
    <source>
        <dbReference type="Pfam" id="PF03168"/>
    </source>
</evidence>
<evidence type="ECO:0000256" key="3">
    <source>
        <dbReference type="ARBA" id="ARBA00022989"/>
    </source>
</evidence>
<comment type="subcellular location">
    <subcellularLocation>
        <location evidence="1">Membrane</location>
        <topology evidence="1">Single-pass membrane protein</topology>
    </subcellularLocation>
</comment>
<feature type="transmembrane region" description="Helical" evidence="5">
    <location>
        <begin position="92"/>
        <end position="115"/>
    </location>
</feature>
<accession>A0A8J5GL22</accession>
<gene>
    <name evidence="7" type="ORF">ZIOFF_035803</name>
</gene>
<evidence type="ECO:0000313" key="8">
    <source>
        <dbReference type="Proteomes" id="UP000734854"/>
    </source>
</evidence>
<dbReference type="InterPro" id="IPR044839">
    <property type="entry name" value="NDR1-like"/>
</dbReference>
<dbReference type="PANTHER" id="PTHR31234">
    <property type="entry name" value="LATE EMBRYOGENESIS ABUNDANT (LEA) HYDROXYPROLINE-RICH GLYCOPROTEIN FAMILY"/>
    <property type="match status" value="1"/>
</dbReference>
<dbReference type="GO" id="GO:0098542">
    <property type="term" value="P:defense response to other organism"/>
    <property type="evidence" value="ECO:0007669"/>
    <property type="project" value="InterPro"/>
</dbReference>
<dbReference type="PANTHER" id="PTHR31234:SF2">
    <property type="entry name" value="OS05G0199100 PROTEIN"/>
    <property type="match status" value="1"/>
</dbReference>
<dbReference type="OrthoDB" id="1849707at2759"/>